<evidence type="ECO:0000313" key="2">
    <source>
        <dbReference type="Proteomes" id="UP001054252"/>
    </source>
</evidence>
<keyword evidence="2" id="KW-1185">Reference proteome</keyword>
<gene>
    <name evidence="1" type="ORF">SLEP1_g38106</name>
</gene>
<dbReference type="Proteomes" id="UP001054252">
    <property type="component" value="Unassembled WGS sequence"/>
</dbReference>
<evidence type="ECO:0000313" key="1">
    <source>
        <dbReference type="EMBL" id="GKV29148.1"/>
    </source>
</evidence>
<accession>A0AAV5KX84</accession>
<proteinExistence type="predicted"/>
<sequence length="61" mass="6877">MELDIPVLKGCGEGLVVSKGIPWRLLLISPRFRVHAACFRPNPWQIRRGNATCNMVTWNGT</sequence>
<dbReference type="AlphaFoldDB" id="A0AAV5KX84"/>
<comment type="caution">
    <text evidence="1">The sequence shown here is derived from an EMBL/GenBank/DDBJ whole genome shotgun (WGS) entry which is preliminary data.</text>
</comment>
<reference evidence="1 2" key="1">
    <citation type="journal article" date="2021" name="Commun. Biol.">
        <title>The genome of Shorea leprosula (Dipterocarpaceae) highlights the ecological relevance of drought in aseasonal tropical rainforests.</title>
        <authorList>
            <person name="Ng K.K.S."/>
            <person name="Kobayashi M.J."/>
            <person name="Fawcett J.A."/>
            <person name="Hatakeyama M."/>
            <person name="Paape T."/>
            <person name="Ng C.H."/>
            <person name="Ang C.C."/>
            <person name="Tnah L.H."/>
            <person name="Lee C.T."/>
            <person name="Nishiyama T."/>
            <person name="Sese J."/>
            <person name="O'Brien M.J."/>
            <person name="Copetti D."/>
            <person name="Mohd Noor M.I."/>
            <person name="Ong R.C."/>
            <person name="Putra M."/>
            <person name="Sireger I.Z."/>
            <person name="Indrioko S."/>
            <person name="Kosugi Y."/>
            <person name="Izuno A."/>
            <person name="Isagi Y."/>
            <person name="Lee S.L."/>
            <person name="Shimizu K.K."/>
        </authorList>
    </citation>
    <scope>NUCLEOTIDE SEQUENCE [LARGE SCALE GENOMIC DNA]</scope>
    <source>
        <strain evidence="1">214</strain>
    </source>
</reference>
<dbReference type="EMBL" id="BPVZ01000082">
    <property type="protein sequence ID" value="GKV29148.1"/>
    <property type="molecule type" value="Genomic_DNA"/>
</dbReference>
<name>A0AAV5KX84_9ROSI</name>
<organism evidence="1 2">
    <name type="scientific">Rubroshorea leprosula</name>
    <dbReference type="NCBI Taxonomy" id="152421"/>
    <lineage>
        <taxon>Eukaryota</taxon>
        <taxon>Viridiplantae</taxon>
        <taxon>Streptophyta</taxon>
        <taxon>Embryophyta</taxon>
        <taxon>Tracheophyta</taxon>
        <taxon>Spermatophyta</taxon>
        <taxon>Magnoliopsida</taxon>
        <taxon>eudicotyledons</taxon>
        <taxon>Gunneridae</taxon>
        <taxon>Pentapetalae</taxon>
        <taxon>rosids</taxon>
        <taxon>malvids</taxon>
        <taxon>Malvales</taxon>
        <taxon>Dipterocarpaceae</taxon>
        <taxon>Rubroshorea</taxon>
    </lineage>
</organism>
<protein>
    <submittedName>
        <fullName evidence="1">Uncharacterized protein</fullName>
    </submittedName>
</protein>